<keyword evidence="2" id="KW-1185">Reference proteome</keyword>
<organism evidence="1 2">
    <name type="scientific">Persea americana</name>
    <name type="common">Avocado</name>
    <dbReference type="NCBI Taxonomy" id="3435"/>
    <lineage>
        <taxon>Eukaryota</taxon>
        <taxon>Viridiplantae</taxon>
        <taxon>Streptophyta</taxon>
        <taxon>Embryophyta</taxon>
        <taxon>Tracheophyta</taxon>
        <taxon>Spermatophyta</taxon>
        <taxon>Magnoliopsida</taxon>
        <taxon>Magnoliidae</taxon>
        <taxon>Laurales</taxon>
        <taxon>Lauraceae</taxon>
        <taxon>Persea</taxon>
    </lineage>
</organism>
<proteinExistence type="predicted"/>
<evidence type="ECO:0000313" key="2">
    <source>
        <dbReference type="Proteomes" id="UP001234297"/>
    </source>
</evidence>
<gene>
    <name evidence="1" type="ORF">MRB53_006164</name>
</gene>
<name>A0ACC2MFM2_PERAE</name>
<reference evidence="1 2" key="1">
    <citation type="journal article" date="2022" name="Hortic Res">
        <title>A haplotype resolved chromosomal level avocado genome allows analysis of novel avocado genes.</title>
        <authorList>
            <person name="Nath O."/>
            <person name="Fletcher S.J."/>
            <person name="Hayward A."/>
            <person name="Shaw L.M."/>
            <person name="Masouleh A.K."/>
            <person name="Furtado A."/>
            <person name="Henry R.J."/>
            <person name="Mitter N."/>
        </authorList>
    </citation>
    <scope>NUCLEOTIDE SEQUENCE [LARGE SCALE GENOMIC DNA]</scope>
    <source>
        <strain evidence="2">cv. Hass</strain>
    </source>
</reference>
<dbReference type="Proteomes" id="UP001234297">
    <property type="component" value="Chromosome 2"/>
</dbReference>
<comment type="caution">
    <text evidence="1">The sequence shown here is derived from an EMBL/GenBank/DDBJ whole genome shotgun (WGS) entry which is preliminary data.</text>
</comment>
<dbReference type="EMBL" id="CM056810">
    <property type="protein sequence ID" value="KAJ8644416.1"/>
    <property type="molecule type" value="Genomic_DNA"/>
</dbReference>
<evidence type="ECO:0000313" key="1">
    <source>
        <dbReference type="EMBL" id="KAJ8644416.1"/>
    </source>
</evidence>
<accession>A0ACC2MFM2</accession>
<protein>
    <submittedName>
        <fullName evidence="1">Uncharacterized protein</fullName>
    </submittedName>
</protein>
<sequence>MYGTRAMTDDITRAFDTEARAICTKATNFLEEQPEEVMDDYEEEMDTSITPFGECTSSVIPMTIEGSAHDANFPDVPQIPDDKSFELVPSSALLKE</sequence>